<name>A0A936K5T1_9BACT</name>
<evidence type="ECO:0000256" key="1">
    <source>
        <dbReference type="SAM" id="MobiDB-lite"/>
    </source>
</evidence>
<dbReference type="InterPro" id="IPR011990">
    <property type="entry name" value="TPR-like_helical_dom_sf"/>
</dbReference>
<comment type="caution">
    <text evidence="3">The sequence shown here is derived from an EMBL/GenBank/DDBJ whole genome shotgun (WGS) entry which is preliminary data.</text>
</comment>
<sequence>MNHLLPSLLALLSLGTPLPAGAQPPKTPQKKAATPPPEAAKAYDAAYAELQKKAYAAALPLYEKALALAPDRAEIWNEYAICLRNLRRYPAAVRAGWRAIQLDGGKTMQPWNAQANTLMETREWQAAQACLEKVEALHKDRAFVAKGWLNLVFRMMAAGEAKGIVELCRRATKLDPGSSLGWIDLGQALAFAGGEAKEAAASVEKGKALAEQQKDPARVEYATQLLKKLQAGGPVAPPVSPGTSWQSLPPALHALPEANASTVALPALVDHHFVLAGGGQVSLAVPEPWALAPGTARPESQFTVTFTIPGTEGFKVFFSPMKAPGNPLGVKAMAEGVVKRLLPISAEKELPLQELASPHMKGYWVLSTDKKSLDKEPAKGDYRHLLTALLDVDGLSCVGTVLTNSKAPAVVDPCVAMFASAKKVGPAVKK</sequence>
<feature type="chain" id="PRO_5038126905" evidence="2">
    <location>
        <begin position="23"/>
        <end position="430"/>
    </location>
</feature>
<dbReference type="Proteomes" id="UP000709959">
    <property type="component" value="Unassembled WGS sequence"/>
</dbReference>
<dbReference type="SUPFAM" id="SSF48452">
    <property type="entry name" value="TPR-like"/>
    <property type="match status" value="1"/>
</dbReference>
<feature type="region of interest" description="Disordered" evidence="1">
    <location>
        <begin position="19"/>
        <end position="38"/>
    </location>
</feature>
<dbReference type="AlphaFoldDB" id="A0A936K5T1"/>
<evidence type="ECO:0000313" key="3">
    <source>
        <dbReference type="EMBL" id="MBK8572316.1"/>
    </source>
</evidence>
<dbReference type="SMART" id="SM00028">
    <property type="entry name" value="TPR"/>
    <property type="match status" value="3"/>
</dbReference>
<dbReference type="InterPro" id="IPR019734">
    <property type="entry name" value="TPR_rpt"/>
</dbReference>
<organism evidence="3 4">
    <name type="scientific">Candidatus Geothrix odensensis</name>
    <dbReference type="NCBI Taxonomy" id="2954440"/>
    <lineage>
        <taxon>Bacteria</taxon>
        <taxon>Pseudomonadati</taxon>
        <taxon>Acidobacteriota</taxon>
        <taxon>Holophagae</taxon>
        <taxon>Holophagales</taxon>
        <taxon>Holophagaceae</taxon>
        <taxon>Geothrix</taxon>
    </lineage>
</organism>
<dbReference type="Gene3D" id="1.25.40.10">
    <property type="entry name" value="Tetratricopeptide repeat domain"/>
    <property type="match status" value="2"/>
</dbReference>
<protein>
    <submittedName>
        <fullName evidence="3">Tetratricopeptide repeat protein</fullName>
    </submittedName>
</protein>
<gene>
    <name evidence="3" type="ORF">IPN91_06630</name>
</gene>
<evidence type="ECO:0000313" key="4">
    <source>
        <dbReference type="Proteomes" id="UP000709959"/>
    </source>
</evidence>
<dbReference type="EMBL" id="JADKCH010000004">
    <property type="protein sequence ID" value="MBK8572316.1"/>
    <property type="molecule type" value="Genomic_DNA"/>
</dbReference>
<keyword evidence="2" id="KW-0732">Signal</keyword>
<feature type="signal peptide" evidence="2">
    <location>
        <begin position="1"/>
        <end position="22"/>
    </location>
</feature>
<evidence type="ECO:0000256" key="2">
    <source>
        <dbReference type="SAM" id="SignalP"/>
    </source>
</evidence>
<accession>A0A936K5T1</accession>
<reference evidence="3 4" key="1">
    <citation type="submission" date="2020-10" db="EMBL/GenBank/DDBJ databases">
        <title>Connecting structure to function with the recovery of over 1000 high-quality activated sludge metagenome-assembled genomes encoding full-length rRNA genes using long-read sequencing.</title>
        <authorList>
            <person name="Singleton C.M."/>
            <person name="Petriglieri F."/>
            <person name="Kristensen J.M."/>
            <person name="Kirkegaard R.H."/>
            <person name="Michaelsen T.Y."/>
            <person name="Andersen M.H."/>
            <person name="Karst S.M."/>
            <person name="Dueholm M.S."/>
            <person name="Nielsen P.H."/>
            <person name="Albertsen M."/>
        </authorList>
    </citation>
    <scope>NUCLEOTIDE SEQUENCE [LARGE SCALE GENOMIC DNA]</scope>
    <source>
        <strain evidence="3">OdNE_18-Q3-R46-58_MAXAC.008</strain>
    </source>
</reference>
<dbReference type="Pfam" id="PF14559">
    <property type="entry name" value="TPR_19"/>
    <property type="match status" value="1"/>
</dbReference>
<proteinExistence type="predicted"/>